<reference evidence="2 3" key="1">
    <citation type="submission" date="2019-10" db="EMBL/GenBank/DDBJ databases">
        <title>Whole genome shotgun sequence of Acrocarpospora corrugata NBRC 13972.</title>
        <authorList>
            <person name="Ichikawa N."/>
            <person name="Kimura A."/>
            <person name="Kitahashi Y."/>
            <person name="Komaki H."/>
            <person name="Oguchi A."/>
        </authorList>
    </citation>
    <scope>NUCLEOTIDE SEQUENCE [LARGE SCALE GENOMIC DNA]</scope>
    <source>
        <strain evidence="2 3">NBRC 13972</strain>
    </source>
</reference>
<evidence type="ECO:0000256" key="1">
    <source>
        <dbReference type="SAM" id="MobiDB-lite"/>
    </source>
</evidence>
<organism evidence="2 3">
    <name type="scientific">Acrocarpospora corrugata</name>
    <dbReference type="NCBI Taxonomy" id="35763"/>
    <lineage>
        <taxon>Bacteria</taxon>
        <taxon>Bacillati</taxon>
        <taxon>Actinomycetota</taxon>
        <taxon>Actinomycetes</taxon>
        <taxon>Streptosporangiales</taxon>
        <taxon>Streptosporangiaceae</taxon>
        <taxon>Acrocarpospora</taxon>
    </lineage>
</organism>
<name>A0A5M3VP45_9ACTN</name>
<evidence type="ECO:0000313" key="2">
    <source>
        <dbReference type="EMBL" id="GER98233.1"/>
    </source>
</evidence>
<dbReference type="InterPro" id="IPR006175">
    <property type="entry name" value="YjgF/YER057c/UK114"/>
</dbReference>
<dbReference type="RefSeq" id="WP_246238340.1">
    <property type="nucleotide sequence ID" value="NZ_BAAABN010000006.1"/>
</dbReference>
<gene>
    <name evidence="2" type="ORF">Acor_02950</name>
</gene>
<evidence type="ECO:0000313" key="3">
    <source>
        <dbReference type="Proteomes" id="UP000334990"/>
    </source>
</evidence>
<dbReference type="SUPFAM" id="SSF55298">
    <property type="entry name" value="YjgF-like"/>
    <property type="match status" value="1"/>
</dbReference>
<sequence>MSEPQSVTGAPVSESRIVTGAPASESQSVTGASLSESRIVAGKAAPRGRFPHVKVAGGFAFVSGTSSRRADNTIAGVQVDALGTTALDIRVQTRAVIENIRDILAAVGAGLPDLVQVTTYLVNMNDFGGYNETYAEYFDEDGPTRTTVAVHQLPHPHLLIEIQAVALLPEGVRK</sequence>
<dbReference type="Proteomes" id="UP000334990">
    <property type="component" value="Unassembled WGS sequence"/>
</dbReference>
<dbReference type="PANTHER" id="PTHR11803">
    <property type="entry name" value="2-IMINOBUTANOATE/2-IMINOPROPANOATE DEAMINASE RIDA"/>
    <property type="match status" value="1"/>
</dbReference>
<keyword evidence="3" id="KW-1185">Reference proteome</keyword>
<dbReference type="AlphaFoldDB" id="A0A5M3VP45"/>
<dbReference type="GO" id="GO:0019239">
    <property type="term" value="F:deaminase activity"/>
    <property type="evidence" value="ECO:0007669"/>
    <property type="project" value="TreeGrafter"/>
</dbReference>
<dbReference type="Gene3D" id="3.30.1330.40">
    <property type="entry name" value="RutC-like"/>
    <property type="match status" value="1"/>
</dbReference>
<protein>
    <recommendedName>
        <fullName evidence="4">2-aminomuconate deaminase</fullName>
    </recommendedName>
</protein>
<comment type="caution">
    <text evidence="2">The sequence shown here is derived from an EMBL/GenBank/DDBJ whole genome shotgun (WGS) entry which is preliminary data.</text>
</comment>
<accession>A0A5M3VP45</accession>
<dbReference type="CDD" id="cd00448">
    <property type="entry name" value="YjgF_YER057c_UK114_family"/>
    <property type="match status" value="1"/>
</dbReference>
<dbReference type="Pfam" id="PF01042">
    <property type="entry name" value="Ribonuc_L-PSP"/>
    <property type="match status" value="1"/>
</dbReference>
<dbReference type="EMBL" id="BLAD01000035">
    <property type="protein sequence ID" value="GER98233.1"/>
    <property type="molecule type" value="Genomic_DNA"/>
</dbReference>
<proteinExistence type="predicted"/>
<feature type="region of interest" description="Disordered" evidence="1">
    <location>
        <begin position="1"/>
        <end position="30"/>
    </location>
</feature>
<evidence type="ECO:0008006" key="4">
    <source>
        <dbReference type="Google" id="ProtNLM"/>
    </source>
</evidence>
<dbReference type="InterPro" id="IPR035959">
    <property type="entry name" value="RutC-like_sf"/>
</dbReference>
<dbReference type="GO" id="GO:0005829">
    <property type="term" value="C:cytosol"/>
    <property type="evidence" value="ECO:0007669"/>
    <property type="project" value="TreeGrafter"/>
</dbReference>
<dbReference type="PANTHER" id="PTHR11803:SF48">
    <property type="entry name" value="2-AMINOMUCONATE DEAMINASE"/>
    <property type="match status" value="1"/>
</dbReference>